<name>A0AAE3VVN6_9ACTN</name>
<proteinExistence type="predicted"/>
<dbReference type="EMBL" id="JAUSUZ010000001">
    <property type="protein sequence ID" value="MDQ0364505.1"/>
    <property type="molecule type" value="Genomic_DNA"/>
</dbReference>
<dbReference type="RefSeq" id="WP_307235968.1">
    <property type="nucleotide sequence ID" value="NZ_JAUSUZ010000001.1"/>
</dbReference>
<comment type="caution">
    <text evidence="1">The sequence shown here is derived from an EMBL/GenBank/DDBJ whole genome shotgun (WGS) entry which is preliminary data.</text>
</comment>
<reference evidence="1 2" key="1">
    <citation type="submission" date="2023-07" db="EMBL/GenBank/DDBJ databases">
        <title>Sequencing the genomes of 1000 actinobacteria strains.</title>
        <authorList>
            <person name="Klenk H.-P."/>
        </authorList>
    </citation>
    <scope>NUCLEOTIDE SEQUENCE [LARGE SCALE GENOMIC DNA]</scope>
    <source>
        <strain evidence="1 2">DSM 44709</strain>
    </source>
</reference>
<keyword evidence="2" id="KW-1185">Reference proteome</keyword>
<organism evidence="1 2">
    <name type="scientific">Catenuloplanes indicus</name>
    <dbReference type="NCBI Taxonomy" id="137267"/>
    <lineage>
        <taxon>Bacteria</taxon>
        <taxon>Bacillati</taxon>
        <taxon>Actinomycetota</taxon>
        <taxon>Actinomycetes</taxon>
        <taxon>Micromonosporales</taxon>
        <taxon>Micromonosporaceae</taxon>
        <taxon>Catenuloplanes</taxon>
    </lineage>
</organism>
<dbReference type="AlphaFoldDB" id="A0AAE3VVN6"/>
<dbReference type="Proteomes" id="UP001240236">
    <property type="component" value="Unassembled WGS sequence"/>
</dbReference>
<evidence type="ECO:0000313" key="1">
    <source>
        <dbReference type="EMBL" id="MDQ0364505.1"/>
    </source>
</evidence>
<gene>
    <name evidence="1" type="ORF">J2S42_001174</name>
</gene>
<accession>A0AAE3VVN6</accession>
<evidence type="ECO:0000313" key="2">
    <source>
        <dbReference type="Proteomes" id="UP001240236"/>
    </source>
</evidence>
<protein>
    <submittedName>
        <fullName evidence="1">Uncharacterized protein</fullName>
    </submittedName>
</protein>
<sequence>MIKRLTALVVIVPLVVLTLLWLHANPPSTGDDFSKTICELRRC</sequence>